<dbReference type="InterPro" id="IPR036751">
    <property type="entry name" value="SpoVG_sf"/>
</dbReference>
<reference evidence="5" key="1">
    <citation type="submission" date="2013-02" db="EMBL/GenBank/DDBJ databases">
        <title>Comparative genomics of Borrelia species.</title>
        <authorList>
            <person name="Schwan T.G."/>
            <person name="Raffel S.J."/>
            <person name="Porcella S.F."/>
        </authorList>
    </citation>
    <scope>NUCLEOTIDE SEQUENCE [LARGE SCALE GENOMIC DNA]</scope>
    <source>
        <strain evidence="5">YOR</strain>
    </source>
</reference>
<comment type="function">
    <text evidence="4">Could be involved in septation.</text>
</comment>
<accession>A0ABN4C503</accession>
<name>A0ABN4C503_9SPIR</name>
<dbReference type="NCBIfam" id="NF009749">
    <property type="entry name" value="PRK13259.1"/>
    <property type="match status" value="1"/>
</dbReference>
<proteinExistence type="inferred from homology"/>
<dbReference type="Pfam" id="PF04026">
    <property type="entry name" value="SpoVG"/>
    <property type="match status" value="1"/>
</dbReference>
<dbReference type="Gene3D" id="3.30.1120.40">
    <property type="entry name" value="Stage V sporulation protein G"/>
    <property type="match status" value="1"/>
</dbReference>
<evidence type="ECO:0000256" key="2">
    <source>
        <dbReference type="ARBA" id="ARBA00023210"/>
    </source>
</evidence>
<dbReference type="EMBL" id="CP004146">
    <property type="protein sequence ID" value="AHH03796.1"/>
    <property type="molecule type" value="Genomic_DNA"/>
</dbReference>
<dbReference type="HAMAP" id="MF_00819">
    <property type="entry name" value="SpoVG"/>
    <property type="match status" value="1"/>
</dbReference>
<gene>
    <name evidence="4" type="primary">spoVG</name>
    <name evidence="5" type="ORF">BHY_0845</name>
</gene>
<evidence type="ECO:0000256" key="4">
    <source>
        <dbReference type="HAMAP-Rule" id="MF_00819"/>
    </source>
</evidence>
<organism evidence="5 6">
    <name type="scientific">Borrelia nietonii YOR</name>
    <dbReference type="NCBI Taxonomy" id="1293576"/>
    <lineage>
        <taxon>Bacteria</taxon>
        <taxon>Pseudomonadati</taxon>
        <taxon>Spirochaetota</taxon>
        <taxon>Spirochaetia</taxon>
        <taxon>Spirochaetales</taxon>
        <taxon>Borreliaceae</taxon>
        <taxon>Borrelia</taxon>
        <taxon>Borrelia nietonii</taxon>
    </lineage>
</organism>
<evidence type="ECO:0000313" key="5">
    <source>
        <dbReference type="EMBL" id="AHH03796.1"/>
    </source>
</evidence>
<keyword evidence="6" id="KW-1185">Reference proteome</keyword>
<protein>
    <recommendedName>
        <fullName evidence="4">Putative septation protein SpoVG</fullName>
    </recommendedName>
</protein>
<keyword evidence="1 4" id="KW-0132">Cell division</keyword>
<comment type="similarity">
    <text evidence="4">Belongs to the SpoVG family.</text>
</comment>
<dbReference type="InterPro" id="IPR007170">
    <property type="entry name" value="SpoVG"/>
</dbReference>
<dbReference type="PANTHER" id="PTHR38429:SF1">
    <property type="entry name" value="SEPTATION PROTEIN SPOVG-RELATED"/>
    <property type="match status" value="1"/>
</dbReference>
<evidence type="ECO:0000256" key="3">
    <source>
        <dbReference type="ARBA" id="ARBA00023306"/>
    </source>
</evidence>
<dbReference type="Proteomes" id="UP000019269">
    <property type="component" value="Chromosome"/>
</dbReference>
<keyword evidence="2 4" id="KW-0717">Septation</keyword>
<sequence length="98" mass="11329">MNITDVRIRRVDNKNPGSKLLAYVTVTFDDCLVLHNIRVIRGQKGVFIVMPNRRTKVGEYKDIVHPINQSFREILQSAIFKEYVKEDPSSIELELELG</sequence>
<dbReference type="SUPFAM" id="SSF160537">
    <property type="entry name" value="SpoVG-like"/>
    <property type="match status" value="1"/>
</dbReference>
<evidence type="ECO:0000313" key="6">
    <source>
        <dbReference type="Proteomes" id="UP000019269"/>
    </source>
</evidence>
<dbReference type="RefSeq" id="WP_025400087.1">
    <property type="nucleotide sequence ID" value="NZ_CP004146.1"/>
</dbReference>
<keyword evidence="3 4" id="KW-0131">Cell cycle</keyword>
<evidence type="ECO:0000256" key="1">
    <source>
        <dbReference type="ARBA" id="ARBA00022618"/>
    </source>
</evidence>
<dbReference type="PANTHER" id="PTHR38429">
    <property type="entry name" value="SEPTATION PROTEIN SPOVG-RELATED"/>
    <property type="match status" value="1"/>
</dbReference>